<keyword evidence="2" id="KW-1185">Reference proteome</keyword>
<evidence type="ECO:0000313" key="2">
    <source>
        <dbReference type="Proteomes" id="UP001148838"/>
    </source>
</evidence>
<accession>A0ABQ8U2F6</accession>
<dbReference type="EMBL" id="JAJSOF020000001">
    <property type="protein sequence ID" value="KAJ4451500.1"/>
    <property type="molecule type" value="Genomic_DNA"/>
</dbReference>
<name>A0ABQ8U2F6_PERAM</name>
<sequence length="126" mass="14280">MFRKIRKITKISEEIKELKSECQTCGAVFSIAHGGAYDMFKHLQSIKHKSAENSAGPSKVLTRFLKSSTLANKDLEIAASEVTWVFHTTKENQNFRSHDSTSKLFENVLSPNLDVLRQNVNELLLK</sequence>
<reference evidence="1 2" key="1">
    <citation type="journal article" date="2022" name="Allergy">
        <title>Genome assembly and annotation of Periplaneta americana reveal a comprehensive cockroach allergen profile.</title>
        <authorList>
            <person name="Wang L."/>
            <person name="Xiong Q."/>
            <person name="Saelim N."/>
            <person name="Wang L."/>
            <person name="Nong W."/>
            <person name="Wan A.T."/>
            <person name="Shi M."/>
            <person name="Liu X."/>
            <person name="Cao Q."/>
            <person name="Hui J.H.L."/>
            <person name="Sookrung N."/>
            <person name="Leung T.F."/>
            <person name="Tungtrongchitr A."/>
            <person name="Tsui S.K.W."/>
        </authorList>
    </citation>
    <scope>NUCLEOTIDE SEQUENCE [LARGE SCALE GENOMIC DNA]</scope>
    <source>
        <strain evidence="1">PWHHKU_190912</strain>
    </source>
</reference>
<comment type="caution">
    <text evidence="1">The sequence shown here is derived from an EMBL/GenBank/DDBJ whole genome shotgun (WGS) entry which is preliminary data.</text>
</comment>
<organism evidence="1 2">
    <name type="scientific">Periplaneta americana</name>
    <name type="common">American cockroach</name>
    <name type="synonym">Blatta americana</name>
    <dbReference type="NCBI Taxonomy" id="6978"/>
    <lineage>
        <taxon>Eukaryota</taxon>
        <taxon>Metazoa</taxon>
        <taxon>Ecdysozoa</taxon>
        <taxon>Arthropoda</taxon>
        <taxon>Hexapoda</taxon>
        <taxon>Insecta</taxon>
        <taxon>Pterygota</taxon>
        <taxon>Neoptera</taxon>
        <taxon>Polyneoptera</taxon>
        <taxon>Dictyoptera</taxon>
        <taxon>Blattodea</taxon>
        <taxon>Blattoidea</taxon>
        <taxon>Blattidae</taxon>
        <taxon>Blattinae</taxon>
        <taxon>Periplaneta</taxon>
    </lineage>
</organism>
<evidence type="ECO:0008006" key="3">
    <source>
        <dbReference type="Google" id="ProtNLM"/>
    </source>
</evidence>
<gene>
    <name evidence="1" type="ORF">ANN_02963</name>
</gene>
<proteinExistence type="predicted"/>
<evidence type="ECO:0000313" key="1">
    <source>
        <dbReference type="EMBL" id="KAJ4451500.1"/>
    </source>
</evidence>
<dbReference type="Proteomes" id="UP001148838">
    <property type="component" value="Unassembled WGS sequence"/>
</dbReference>
<protein>
    <recommendedName>
        <fullName evidence="3">BED-type domain-containing protein</fullName>
    </recommendedName>
</protein>